<name>A0ABV2IDL2_9HYPH</name>
<evidence type="ECO:0000256" key="2">
    <source>
        <dbReference type="ARBA" id="ARBA00004651"/>
    </source>
</evidence>
<feature type="domain" description="HAMP" evidence="13">
    <location>
        <begin position="212"/>
        <end position="264"/>
    </location>
</feature>
<dbReference type="SUPFAM" id="SSF47384">
    <property type="entry name" value="Homodimeric domain of signal transducing histidine kinase"/>
    <property type="match status" value="1"/>
</dbReference>
<dbReference type="InterPro" id="IPR036890">
    <property type="entry name" value="HATPase_C_sf"/>
</dbReference>
<feature type="transmembrane region" description="Helical" evidence="11">
    <location>
        <begin position="12"/>
        <end position="33"/>
    </location>
</feature>
<feature type="region of interest" description="Disordered" evidence="10">
    <location>
        <begin position="119"/>
        <end position="157"/>
    </location>
</feature>
<dbReference type="InterPro" id="IPR004358">
    <property type="entry name" value="Sig_transdc_His_kin-like_C"/>
</dbReference>
<dbReference type="Pfam" id="PF00512">
    <property type="entry name" value="HisKA"/>
    <property type="match status" value="1"/>
</dbReference>
<dbReference type="GO" id="GO:0016301">
    <property type="term" value="F:kinase activity"/>
    <property type="evidence" value="ECO:0007669"/>
    <property type="project" value="UniProtKB-KW"/>
</dbReference>
<feature type="transmembrane region" description="Helical" evidence="11">
    <location>
        <begin position="189"/>
        <end position="211"/>
    </location>
</feature>
<dbReference type="Proteomes" id="UP001549164">
    <property type="component" value="Unassembled WGS sequence"/>
</dbReference>
<evidence type="ECO:0000256" key="7">
    <source>
        <dbReference type="ARBA" id="ARBA00022741"/>
    </source>
</evidence>
<dbReference type="Gene3D" id="3.30.565.10">
    <property type="entry name" value="Histidine kinase-like ATPase, C-terminal domain"/>
    <property type="match status" value="1"/>
</dbReference>
<keyword evidence="9" id="KW-0067">ATP-binding</keyword>
<feature type="domain" description="Histidine kinase" evidence="12">
    <location>
        <begin position="272"/>
        <end position="472"/>
    </location>
</feature>
<dbReference type="InterPro" id="IPR036097">
    <property type="entry name" value="HisK_dim/P_sf"/>
</dbReference>
<feature type="compositionally biased region" description="Pro residues" evidence="10">
    <location>
        <begin position="127"/>
        <end position="136"/>
    </location>
</feature>
<evidence type="ECO:0000259" key="12">
    <source>
        <dbReference type="PROSITE" id="PS50109"/>
    </source>
</evidence>
<evidence type="ECO:0000259" key="13">
    <source>
        <dbReference type="PROSITE" id="PS50885"/>
    </source>
</evidence>
<dbReference type="Pfam" id="PF00672">
    <property type="entry name" value="HAMP"/>
    <property type="match status" value="1"/>
</dbReference>
<evidence type="ECO:0000313" key="14">
    <source>
        <dbReference type="EMBL" id="MET3600498.1"/>
    </source>
</evidence>
<organism evidence="14 15">
    <name type="scientific">Martelella mangrovi</name>
    <dbReference type="NCBI Taxonomy" id="1397477"/>
    <lineage>
        <taxon>Bacteria</taxon>
        <taxon>Pseudomonadati</taxon>
        <taxon>Pseudomonadota</taxon>
        <taxon>Alphaproteobacteria</taxon>
        <taxon>Hyphomicrobiales</taxon>
        <taxon>Aurantimonadaceae</taxon>
        <taxon>Martelella</taxon>
    </lineage>
</organism>
<protein>
    <recommendedName>
        <fullName evidence="3">histidine kinase</fullName>
        <ecNumber evidence="3">2.7.13.3</ecNumber>
    </recommendedName>
</protein>
<dbReference type="SMART" id="SM00304">
    <property type="entry name" value="HAMP"/>
    <property type="match status" value="1"/>
</dbReference>
<dbReference type="PROSITE" id="PS50109">
    <property type="entry name" value="HIS_KIN"/>
    <property type="match status" value="1"/>
</dbReference>
<sequence>MKTLLPRTLRGQIIALIVLALALAQALTLWLFVDQRALAVRSALAIEAADRAGSTARLLEDAPAALRPEILQAASSSLVQFTVSEAPSVTSTTGRAPSWIERRIRTVLSSDDPRTIRVDLRTDQNGPRPPPGPTPGFGPGGMHHMGQMRPQSPQQPPVSAVKLDLSIALDDGGWLNVTSRFRDPPYQWVWSEALPFAITAGLLAAVLWVALSRLIGPLRTLGTAADRLGRGEDIEPIVPKGPEEMRQLATSFNEMQARLDRFVRERTQLLGALGHDLRSPLTALRVRAEMVDDDETRDRMIATIVEMQEMVEATLSFSRGMALSEPVETIDLQTFLNDLVEELHDAGNDITVNRIEDANLRLRSVSMRRAIRNLIENAVRYGHRANISAVTRAGSATILIEDEGPGIPEDEMHRVFEPFVRLETSRSRETGGVGLGLSIARTIILAHGGSITLENRPVGNGLRVTVTLPLEKPA</sequence>
<evidence type="ECO:0000256" key="6">
    <source>
        <dbReference type="ARBA" id="ARBA00022679"/>
    </source>
</evidence>
<dbReference type="PANTHER" id="PTHR44936">
    <property type="entry name" value="SENSOR PROTEIN CREC"/>
    <property type="match status" value="1"/>
</dbReference>
<dbReference type="EMBL" id="JBEPLY010000007">
    <property type="protein sequence ID" value="MET3600498.1"/>
    <property type="molecule type" value="Genomic_DNA"/>
</dbReference>
<evidence type="ECO:0000256" key="9">
    <source>
        <dbReference type="ARBA" id="ARBA00022840"/>
    </source>
</evidence>
<evidence type="ECO:0000256" key="4">
    <source>
        <dbReference type="ARBA" id="ARBA00022475"/>
    </source>
</evidence>
<keyword evidence="5" id="KW-0597">Phosphoprotein</keyword>
<evidence type="ECO:0000256" key="1">
    <source>
        <dbReference type="ARBA" id="ARBA00000085"/>
    </source>
</evidence>
<evidence type="ECO:0000256" key="11">
    <source>
        <dbReference type="SAM" id="Phobius"/>
    </source>
</evidence>
<comment type="subcellular location">
    <subcellularLocation>
        <location evidence="2">Cell membrane</location>
        <topology evidence="2">Multi-pass membrane protein</topology>
    </subcellularLocation>
</comment>
<keyword evidence="15" id="KW-1185">Reference proteome</keyword>
<reference evidence="14 15" key="1">
    <citation type="submission" date="2024-06" db="EMBL/GenBank/DDBJ databases">
        <title>Genomic Encyclopedia of Type Strains, Phase IV (KMG-IV): sequencing the most valuable type-strain genomes for metagenomic binning, comparative biology and taxonomic classification.</title>
        <authorList>
            <person name="Goeker M."/>
        </authorList>
    </citation>
    <scope>NUCLEOTIDE SEQUENCE [LARGE SCALE GENOMIC DNA]</scope>
    <source>
        <strain evidence="14 15">DSM 28102</strain>
    </source>
</reference>
<dbReference type="PANTHER" id="PTHR44936:SF10">
    <property type="entry name" value="SENSOR PROTEIN RSTB"/>
    <property type="match status" value="1"/>
</dbReference>
<evidence type="ECO:0000256" key="8">
    <source>
        <dbReference type="ARBA" id="ARBA00022777"/>
    </source>
</evidence>
<dbReference type="Gene3D" id="1.10.287.130">
    <property type="match status" value="1"/>
</dbReference>
<keyword evidence="6" id="KW-0808">Transferase</keyword>
<gene>
    <name evidence="14" type="ORF">ABID12_002447</name>
</gene>
<dbReference type="SMART" id="SM00388">
    <property type="entry name" value="HisKA"/>
    <property type="match status" value="1"/>
</dbReference>
<dbReference type="InterPro" id="IPR003661">
    <property type="entry name" value="HisK_dim/P_dom"/>
</dbReference>
<dbReference type="Pfam" id="PF02518">
    <property type="entry name" value="HATPase_c"/>
    <property type="match status" value="1"/>
</dbReference>
<dbReference type="RefSeq" id="WP_354434415.1">
    <property type="nucleotide sequence ID" value="NZ_JBEPLY010000007.1"/>
</dbReference>
<proteinExistence type="predicted"/>
<keyword evidence="7" id="KW-0547">Nucleotide-binding</keyword>
<dbReference type="SMART" id="SM00387">
    <property type="entry name" value="HATPase_c"/>
    <property type="match status" value="1"/>
</dbReference>
<evidence type="ECO:0000256" key="5">
    <source>
        <dbReference type="ARBA" id="ARBA00022553"/>
    </source>
</evidence>
<dbReference type="CDD" id="cd00082">
    <property type="entry name" value="HisKA"/>
    <property type="match status" value="1"/>
</dbReference>
<dbReference type="PROSITE" id="PS50885">
    <property type="entry name" value="HAMP"/>
    <property type="match status" value="1"/>
</dbReference>
<dbReference type="SUPFAM" id="SSF55874">
    <property type="entry name" value="ATPase domain of HSP90 chaperone/DNA topoisomerase II/histidine kinase"/>
    <property type="match status" value="1"/>
</dbReference>
<keyword evidence="8 14" id="KW-0418">Kinase</keyword>
<accession>A0ABV2IDL2</accession>
<dbReference type="EC" id="2.7.13.3" evidence="3"/>
<dbReference type="InterPro" id="IPR003660">
    <property type="entry name" value="HAMP_dom"/>
</dbReference>
<dbReference type="CDD" id="cd06225">
    <property type="entry name" value="HAMP"/>
    <property type="match status" value="1"/>
</dbReference>
<keyword evidence="11" id="KW-0812">Transmembrane</keyword>
<evidence type="ECO:0000256" key="3">
    <source>
        <dbReference type="ARBA" id="ARBA00012438"/>
    </source>
</evidence>
<dbReference type="InterPro" id="IPR003594">
    <property type="entry name" value="HATPase_dom"/>
</dbReference>
<keyword evidence="11" id="KW-0472">Membrane</keyword>
<keyword evidence="4" id="KW-1003">Cell membrane</keyword>
<dbReference type="PRINTS" id="PR00344">
    <property type="entry name" value="BCTRLSENSOR"/>
</dbReference>
<evidence type="ECO:0000256" key="10">
    <source>
        <dbReference type="SAM" id="MobiDB-lite"/>
    </source>
</evidence>
<dbReference type="InterPro" id="IPR050980">
    <property type="entry name" value="2C_sensor_his_kinase"/>
</dbReference>
<dbReference type="InterPro" id="IPR005467">
    <property type="entry name" value="His_kinase_dom"/>
</dbReference>
<evidence type="ECO:0000313" key="15">
    <source>
        <dbReference type="Proteomes" id="UP001549164"/>
    </source>
</evidence>
<keyword evidence="11" id="KW-1133">Transmembrane helix</keyword>
<comment type="caution">
    <text evidence="14">The sequence shown here is derived from an EMBL/GenBank/DDBJ whole genome shotgun (WGS) entry which is preliminary data.</text>
</comment>
<comment type="catalytic activity">
    <reaction evidence="1">
        <text>ATP + protein L-histidine = ADP + protein N-phospho-L-histidine.</text>
        <dbReference type="EC" id="2.7.13.3"/>
    </reaction>
</comment>